<evidence type="ECO:0000256" key="4">
    <source>
        <dbReference type="SAM" id="Phobius"/>
    </source>
</evidence>
<dbReference type="GO" id="GO:0006906">
    <property type="term" value="P:vesicle fusion"/>
    <property type="evidence" value="ECO:0007669"/>
    <property type="project" value="TreeGrafter"/>
</dbReference>
<dbReference type="OrthoDB" id="364348at2759"/>
<dbReference type="GO" id="GO:0006896">
    <property type="term" value="P:Golgi to vacuole transport"/>
    <property type="evidence" value="ECO:0007669"/>
    <property type="project" value="TreeGrafter"/>
</dbReference>
<dbReference type="InterPro" id="IPR010989">
    <property type="entry name" value="SNARE"/>
</dbReference>
<dbReference type="InterPro" id="IPR006012">
    <property type="entry name" value="Syntaxin/epimorphin_CS"/>
</dbReference>
<feature type="compositionally biased region" description="Polar residues" evidence="3">
    <location>
        <begin position="1"/>
        <end position="15"/>
    </location>
</feature>
<sequence>MSFQQSSAMESQPTTWRREDDPEYTDDPEFRQFTQELSDKLFSLTSNISRLSSQVALLGTRRETERVRERVHDLIDETSNAFKEIGEGLKKVGSWHDVGPSQKFTQTKLNREFKASLTEFQILQRQAIEKERAASTAARAALDSDSPSSPSATSPQQQQLQQQEQLRLASQDEVDFQESLIIERESEIRNIEQSVGELNELFRDVAHMVHEQGEQLDIISDHVETTHEASQGAHKNLVQAARYQKSARSKACILLIILAVVLTIIILAVVVD</sequence>
<dbReference type="PROSITE" id="PS50192">
    <property type="entry name" value="T_SNARE"/>
    <property type="match status" value="1"/>
</dbReference>
<dbReference type="GO" id="GO:0048278">
    <property type="term" value="P:vesicle docking"/>
    <property type="evidence" value="ECO:0007669"/>
    <property type="project" value="TreeGrafter"/>
</dbReference>
<dbReference type="AlphaFoldDB" id="A0A6A6QWQ6"/>
<evidence type="ECO:0000259" key="5">
    <source>
        <dbReference type="PROSITE" id="PS50192"/>
    </source>
</evidence>
<dbReference type="GO" id="GO:0005484">
    <property type="term" value="F:SNAP receptor activity"/>
    <property type="evidence" value="ECO:0007669"/>
    <property type="project" value="InterPro"/>
</dbReference>
<gene>
    <name evidence="6" type="ORF">BU16DRAFT_525738</name>
</gene>
<keyword evidence="4" id="KW-1133">Transmembrane helix</keyword>
<name>A0A6A6QWQ6_9PEZI</name>
<dbReference type="SMART" id="SM00397">
    <property type="entry name" value="t_SNARE"/>
    <property type="match status" value="1"/>
</dbReference>
<dbReference type="Gene3D" id="1.20.5.110">
    <property type="match status" value="1"/>
</dbReference>
<evidence type="ECO:0000313" key="6">
    <source>
        <dbReference type="EMBL" id="KAF2496582.1"/>
    </source>
</evidence>
<evidence type="ECO:0000256" key="1">
    <source>
        <dbReference type="ARBA" id="ARBA00009063"/>
    </source>
</evidence>
<dbReference type="Gene3D" id="1.20.58.70">
    <property type="match status" value="1"/>
</dbReference>
<dbReference type="SMART" id="SM00503">
    <property type="entry name" value="SynN"/>
    <property type="match status" value="1"/>
</dbReference>
<proteinExistence type="inferred from homology"/>
<feature type="transmembrane region" description="Helical" evidence="4">
    <location>
        <begin position="251"/>
        <end position="271"/>
    </location>
</feature>
<dbReference type="GO" id="GO:0000149">
    <property type="term" value="F:SNARE binding"/>
    <property type="evidence" value="ECO:0007669"/>
    <property type="project" value="TreeGrafter"/>
</dbReference>
<keyword evidence="4" id="KW-0472">Membrane</keyword>
<dbReference type="Pfam" id="PF05739">
    <property type="entry name" value="SNARE"/>
    <property type="match status" value="1"/>
</dbReference>
<feature type="region of interest" description="Disordered" evidence="3">
    <location>
        <begin position="1"/>
        <end position="28"/>
    </location>
</feature>
<evidence type="ECO:0000313" key="7">
    <source>
        <dbReference type="Proteomes" id="UP000799750"/>
    </source>
</evidence>
<dbReference type="CDD" id="cd15840">
    <property type="entry name" value="SNARE_Qa"/>
    <property type="match status" value="1"/>
</dbReference>
<dbReference type="SUPFAM" id="SSF47661">
    <property type="entry name" value="t-snare proteins"/>
    <property type="match status" value="1"/>
</dbReference>
<organism evidence="6 7">
    <name type="scientific">Lophium mytilinum</name>
    <dbReference type="NCBI Taxonomy" id="390894"/>
    <lineage>
        <taxon>Eukaryota</taxon>
        <taxon>Fungi</taxon>
        <taxon>Dikarya</taxon>
        <taxon>Ascomycota</taxon>
        <taxon>Pezizomycotina</taxon>
        <taxon>Dothideomycetes</taxon>
        <taxon>Pleosporomycetidae</taxon>
        <taxon>Mytilinidiales</taxon>
        <taxon>Mytilinidiaceae</taxon>
        <taxon>Lophium</taxon>
    </lineage>
</organism>
<dbReference type="FunFam" id="1.20.5.110:FF:000059">
    <property type="entry name" value="Related to syntaxin 12"/>
    <property type="match status" value="1"/>
</dbReference>
<dbReference type="EMBL" id="MU004187">
    <property type="protein sequence ID" value="KAF2496582.1"/>
    <property type="molecule type" value="Genomic_DNA"/>
</dbReference>
<feature type="domain" description="T-SNARE coiled-coil homology" evidence="5">
    <location>
        <begin position="178"/>
        <end position="240"/>
    </location>
</feature>
<dbReference type="Pfam" id="PF14523">
    <property type="entry name" value="Syntaxin_2"/>
    <property type="match status" value="1"/>
</dbReference>
<dbReference type="PROSITE" id="PS00914">
    <property type="entry name" value="SYNTAXIN"/>
    <property type="match status" value="1"/>
</dbReference>
<reference evidence="6" key="1">
    <citation type="journal article" date="2020" name="Stud. Mycol.">
        <title>101 Dothideomycetes genomes: a test case for predicting lifestyles and emergence of pathogens.</title>
        <authorList>
            <person name="Haridas S."/>
            <person name="Albert R."/>
            <person name="Binder M."/>
            <person name="Bloem J."/>
            <person name="Labutti K."/>
            <person name="Salamov A."/>
            <person name="Andreopoulos B."/>
            <person name="Baker S."/>
            <person name="Barry K."/>
            <person name="Bills G."/>
            <person name="Bluhm B."/>
            <person name="Cannon C."/>
            <person name="Castanera R."/>
            <person name="Culley D."/>
            <person name="Daum C."/>
            <person name="Ezra D."/>
            <person name="Gonzalez J."/>
            <person name="Henrissat B."/>
            <person name="Kuo A."/>
            <person name="Liang C."/>
            <person name="Lipzen A."/>
            <person name="Lutzoni F."/>
            <person name="Magnuson J."/>
            <person name="Mondo S."/>
            <person name="Nolan M."/>
            <person name="Ohm R."/>
            <person name="Pangilinan J."/>
            <person name="Park H.-J."/>
            <person name="Ramirez L."/>
            <person name="Alfaro M."/>
            <person name="Sun H."/>
            <person name="Tritt A."/>
            <person name="Yoshinaga Y."/>
            <person name="Zwiers L.-H."/>
            <person name="Turgeon B."/>
            <person name="Goodwin S."/>
            <person name="Spatafora J."/>
            <person name="Crous P."/>
            <person name="Grigoriev I."/>
        </authorList>
    </citation>
    <scope>NUCLEOTIDE SEQUENCE</scope>
    <source>
        <strain evidence="6">CBS 269.34</strain>
    </source>
</reference>
<dbReference type="PANTHER" id="PTHR19957">
    <property type="entry name" value="SYNTAXIN"/>
    <property type="match status" value="1"/>
</dbReference>
<comment type="similarity">
    <text evidence="1 2">Belongs to the syntaxin family.</text>
</comment>
<evidence type="ECO:0000256" key="3">
    <source>
        <dbReference type="SAM" id="MobiDB-lite"/>
    </source>
</evidence>
<dbReference type="InterPro" id="IPR006011">
    <property type="entry name" value="Syntaxin_N"/>
</dbReference>
<evidence type="ECO:0000256" key="2">
    <source>
        <dbReference type="RuleBase" id="RU003858"/>
    </source>
</evidence>
<dbReference type="Proteomes" id="UP000799750">
    <property type="component" value="Unassembled WGS sequence"/>
</dbReference>
<feature type="region of interest" description="Disordered" evidence="3">
    <location>
        <begin position="134"/>
        <end position="165"/>
    </location>
</feature>
<dbReference type="InterPro" id="IPR000727">
    <property type="entry name" value="T_SNARE_dom"/>
</dbReference>
<dbReference type="InterPro" id="IPR045242">
    <property type="entry name" value="Syntaxin"/>
</dbReference>
<dbReference type="PANTHER" id="PTHR19957:SF38">
    <property type="entry name" value="LD27581P"/>
    <property type="match status" value="1"/>
</dbReference>
<keyword evidence="4" id="KW-0812">Transmembrane</keyword>
<protein>
    <submittedName>
        <fullName evidence="6">t-SNARE</fullName>
    </submittedName>
</protein>
<accession>A0A6A6QWQ6</accession>
<dbReference type="GO" id="GO:0006886">
    <property type="term" value="P:intracellular protein transport"/>
    <property type="evidence" value="ECO:0007669"/>
    <property type="project" value="InterPro"/>
</dbReference>
<dbReference type="GO" id="GO:0031201">
    <property type="term" value="C:SNARE complex"/>
    <property type="evidence" value="ECO:0007669"/>
    <property type="project" value="TreeGrafter"/>
</dbReference>
<keyword evidence="7" id="KW-1185">Reference proteome</keyword>
<dbReference type="GO" id="GO:0012505">
    <property type="term" value="C:endomembrane system"/>
    <property type="evidence" value="ECO:0007669"/>
    <property type="project" value="TreeGrafter"/>
</dbReference>